<protein>
    <recommendedName>
        <fullName evidence="6">Protein pelota homolog</fullName>
    </recommendedName>
</protein>
<evidence type="ECO:0000256" key="2">
    <source>
        <dbReference type="ARBA" id="ARBA00004496"/>
    </source>
</evidence>
<dbReference type="FunFam" id="3.30.1330.30:FF:000008">
    <property type="entry name" value="Protein pelota homolog"/>
    <property type="match status" value="1"/>
</dbReference>
<dbReference type="Pfam" id="PF26356">
    <property type="entry name" value="Pelota_N"/>
    <property type="match status" value="1"/>
</dbReference>
<dbReference type="SMART" id="SM01194">
    <property type="entry name" value="eRF1_1"/>
    <property type="match status" value="1"/>
</dbReference>
<dbReference type="PANTHER" id="PTHR10853">
    <property type="entry name" value="PELOTA"/>
    <property type="match status" value="1"/>
</dbReference>
<dbReference type="InterPro" id="IPR038069">
    <property type="entry name" value="Pelota/DOM34_N"/>
</dbReference>
<evidence type="ECO:0000256" key="1">
    <source>
        <dbReference type="ARBA" id="ARBA00001968"/>
    </source>
</evidence>
<gene>
    <name evidence="8" type="ORF">K2173_002040</name>
</gene>
<dbReference type="PANTHER" id="PTHR10853:SF3">
    <property type="entry name" value="EUKARYOTIC RELEASE FACTOR 1 (ERF1) FAMILY PROTEIN"/>
    <property type="match status" value="1"/>
</dbReference>
<organism evidence="8 9">
    <name type="scientific">Erythroxylum novogranatense</name>
    <dbReference type="NCBI Taxonomy" id="1862640"/>
    <lineage>
        <taxon>Eukaryota</taxon>
        <taxon>Viridiplantae</taxon>
        <taxon>Streptophyta</taxon>
        <taxon>Embryophyta</taxon>
        <taxon>Tracheophyta</taxon>
        <taxon>Spermatophyta</taxon>
        <taxon>Magnoliopsida</taxon>
        <taxon>eudicotyledons</taxon>
        <taxon>Gunneridae</taxon>
        <taxon>Pentapetalae</taxon>
        <taxon>rosids</taxon>
        <taxon>fabids</taxon>
        <taxon>Malpighiales</taxon>
        <taxon>Erythroxylaceae</taxon>
        <taxon>Erythroxylum</taxon>
    </lineage>
</organism>
<dbReference type="Gene3D" id="2.30.30.870">
    <property type="entry name" value="Pelota, domain A"/>
    <property type="match status" value="1"/>
</dbReference>
<dbReference type="InterPro" id="IPR004405">
    <property type="entry name" value="TF_pelota"/>
</dbReference>
<dbReference type="Proteomes" id="UP001159364">
    <property type="component" value="Linkage Group LG09"/>
</dbReference>
<evidence type="ECO:0000256" key="3">
    <source>
        <dbReference type="ARBA" id="ARBA00009504"/>
    </source>
</evidence>
<feature type="domain" description="eRF1/Pelota-like N-terminal" evidence="7">
    <location>
        <begin position="1"/>
        <end position="132"/>
    </location>
</feature>
<dbReference type="InterPro" id="IPR029064">
    <property type="entry name" value="Ribosomal_eL30-like_sf"/>
</dbReference>
<dbReference type="Gene3D" id="3.30.420.60">
    <property type="entry name" value="eRF1 domain 2"/>
    <property type="match status" value="1"/>
</dbReference>
<dbReference type="GO" id="GO:0070966">
    <property type="term" value="P:nuclear-transcribed mRNA catabolic process, no-go decay"/>
    <property type="evidence" value="ECO:0007669"/>
    <property type="project" value="InterPro"/>
</dbReference>
<dbReference type="FunFam" id="2.30.30.870:FF:000002">
    <property type="entry name" value="Protein pelota homolog"/>
    <property type="match status" value="1"/>
</dbReference>
<keyword evidence="4 6" id="KW-0963">Cytoplasm</keyword>
<dbReference type="SUPFAM" id="SSF159065">
    <property type="entry name" value="Dom34/Pelota N-terminal domain-like"/>
    <property type="match status" value="1"/>
</dbReference>
<accession>A0AAV8SQ50</accession>
<evidence type="ECO:0000259" key="7">
    <source>
        <dbReference type="SMART" id="SM01194"/>
    </source>
</evidence>
<sequence>MKLTEEQISPNQPGTVKIIPEEPDDLWLIHNLIKPRDVVAAETTRKVVQNTNSGNVKSCSRVRVILDVRVTAVDFTKDHSSSLRISGKNLTVNEHVAIGAFHTLEIEKNKQFLLRKEAWSVIDIEALHEGRDKASGAGLAVILLQEGFAQVYSVGRKEATLRAKVEGLSTNKKNNSTKIFETLFNTCVKNFDFTAISGMVIGSSDSMKDEFRSYLLSEARRLKLRSIENKKSTIILVTTSKTTTLKEVLHIEAVMHLIKDLKHVTEIRAFKEVTDRLLDDYARACYGPKHVEMAQELVAIDTLLITDELFRSNDNMSREKFEKLVRSVRETGGKAFIVSSKNVTGEQLSQLTGVAATLRFPLPNLDDMVLQ</sequence>
<dbReference type="InterPro" id="IPR005140">
    <property type="entry name" value="eRF1_Pelota-like_N"/>
</dbReference>
<dbReference type="GO" id="GO:0005737">
    <property type="term" value="C:cytoplasm"/>
    <property type="evidence" value="ECO:0007669"/>
    <property type="project" value="UniProtKB-SubCell"/>
</dbReference>
<evidence type="ECO:0000256" key="6">
    <source>
        <dbReference type="RuleBase" id="RU362019"/>
    </source>
</evidence>
<dbReference type="Pfam" id="PF03465">
    <property type="entry name" value="eRF1_3"/>
    <property type="match status" value="1"/>
</dbReference>
<comment type="cofactor">
    <cofactor evidence="1 6">
        <name>a divalent metal cation</name>
        <dbReference type="ChEBI" id="CHEBI:60240"/>
    </cofactor>
</comment>
<evidence type="ECO:0000313" key="9">
    <source>
        <dbReference type="Proteomes" id="UP001159364"/>
    </source>
</evidence>
<dbReference type="GO" id="GO:0046872">
    <property type="term" value="F:metal ion binding"/>
    <property type="evidence" value="ECO:0007669"/>
    <property type="project" value="UniProtKB-KW"/>
</dbReference>
<dbReference type="SUPFAM" id="SSF55315">
    <property type="entry name" value="L30e-like"/>
    <property type="match status" value="1"/>
</dbReference>
<keyword evidence="9" id="KW-1185">Reference proteome</keyword>
<dbReference type="GO" id="GO:0071025">
    <property type="term" value="P:RNA surveillance"/>
    <property type="evidence" value="ECO:0007669"/>
    <property type="project" value="InterPro"/>
</dbReference>
<reference evidence="8 9" key="1">
    <citation type="submission" date="2021-09" db="EMBL/GenBank/DDBJ databases">
        <title>Genomic insights and catalytic innovation underlie evolution of tropane alkaloids biosynthesis.</title>
        <authorList>
            <person name="Wang Y.-J."/>
            <person name="Tian T."/>
            <person name="Huang J.-P."/>
            <person name="Huang S.-X."/>
        </authorList>
    </citation>
    <scope>NUCLEOTIDE SEQUENCE [LARGE SCALE GENOMIC DNA]</scope>
    <source>
        <strain evidence="8">KIB-2018</strain>
        <tissue evidence="8">Leaf</tissue>
    </source>
</reference>
<comment type="function">
    <text evidence="6">Component of the Pelota-HBS1L complex, a complex that recognizes stalled ribosomes and triggers the No-Go Decay (NGD) pathway. In the Pelota-HBS1L complex, pelo recognizes ribosomes stalled at the 3' end of an mRNA and engages stalled ribosomes by destabilizing mRNA in the mRNA channel.</text>
</comment>
<evidence type="ECO:0000256" key="5">
    <source>
        <dbReference type="ARBA" id="ARBA00022723"/>
    </source>
</evidence>
<dbReference type="GO" id="GO:0070481">
    <property type="term" value="P:nuclear-transcribed mRNA catabolic process, non-stop decay"/>
    <property type="evidence" value="ECO:0007669"/>
    <property type="project" value="InterPro"/>
</dbReference>
<dbReference type="InterPro" id="IPR042226">
    <property type="entry name" value="eFR1_2_sf"/>
</dbReference>
<dbReference type="GO" id="GO:0070651">
    <property type="term" value="P:nonfunctional rRNA decay"/>
    <property type="evidence" value="ECO:0007669"/>
    <property type="project" value="TreeGrafter"/>
</dbReference>
<evidence type="ECO:0000313" key="8">
    <source>
        <dbReference type="EMBL" id="KAJ8754141.1"/>
    </source>
</evidence>
<dbReference type="EMBL" id="JAIWQS010000009">
    <property type="protein sequence ID" value="KAJ8754141.1"/>
    <property type="molecule type" value="Genomic_DNA"/>
</dbReference>
<dbReference type="NCBIfam" id="TIGR00111">
    <property type="entry name" value="pelota"/>
    <property type="match status" value="1"/>
</dbReference>
<dbReference type="SUPFAM" id="SSF53137">
    <property type="entry name" value="Translational machinery components"/>
    <property type="match status" value="1"/>
</dbReference>
<dbReference type="AlphaFoldDB" id="A0AAV8SQ50"/>
<dbReference type="InterPro" id="IPR058547">
    <property type="entry name" value="Pelota_N"/>
</dbReference>
<keyword evidence="5 6" id="KW-0479">Metal-binding</keyword>
<dbReference type="InterPro" id="IPR005142">
    <property type="entry name" value="eRF1_3"/>
</dbReference>
<dbReference type="Gene3D" id="3.30.1330.30">
    <property type="match status" value="1"/>
</dbReference>
<proteinExistence type="inferred from homology"/>
<comment type="similarity">
    <text evidence="3 6">Belongs to the eukaryotic release factor 1 family. Pelota subfamily.</text>
</comment>
<dbReference type="GO" id="GO:0032790">
    <property type="term" value="P:ribosome disassembly"/>
    <property type="evidence" value="ECO:0007669"/>
    <property type="project" value="TreeGrafter"/>
</dbReference>
<name>A0AAV8SQ50_9ROSI</name>
<evidence type="ECO:0000256" key="4">
    <source>
        <dbReference type="ARBA" id="ARBA00022490"/>
    </source>
</evidence>
<comment type="caution">
    <text evidence="8">The sequence shown here is derived from an EMBL/GenBank/DDBJ whole genome shotgun (WGS) entry which is preliminary data.</text>
</comment>
<comment type="subcellular location">
    <subcellularLocation>
        <location evidence="2 6">Cytoplasm</location>
    </subcellularLocation>
</comment>